<name>A0A2G5VMI1_9PELO</name>
<feature type="domain" description="Chitin-binding type-2" evidence="7">
    <location>
        <begin position="20"/>
        <end position="77"/>
    </location>
</feature>
<dbReference type="SMART" id="SM00494">
    <property type="entry name" value="ChtBD2"/>
    <property type="match status" value="1"/>
</dbReference>
<keyword evidence="1" id="KW-0147">Chitin-binding</keyword>
<dbReference type="EMBL" id="PDUG01000001">
    <property type="protein sequence ID" value="PIC52984.1"/>
    <property type="molecule type" value="Genomic_DNA"/>
</dbReference>
<accession>A0A2G5VMI1</accession>
<dbReference type="Gene3D" id="2.170.140.10">
    <property type="entry name" value="Chitin binding domain"/>
    <property type="match status" value="1"/>
</dbReference>
<dbReference type="PROSITE" id="PS50940">
    <property type="entry name" value="CHIT_BIND_II"/>
    <property type="match status" value="1"/>
</dbReference>
<evidence type="ECO:0000256" key="4">
    <source>
        <dbReference type="ARBA" id="ARBA00023180"/>
    </source>
</evidence>
<keyword evidence="4" id="KW-0325">Glycoprotein</keyword>
<reference evidence="9" key="1">
    <citation type="submission" date="2017-10" db="EMBL/GenBank/DDBJ databases">
        <title>Rapid genome shrinkage in a self-fertile nematode reveals novel sperm competition proteins.</title>
        <authorList>
            <person name="Yin D."/>
            <person name="Schwarz E.M."/>
            <person name="Thomas C.G."/>
            <person name="Felde R.L."/>
            <person name="Korf I.F."/>
            <person name="Cutter A.D."/>
            <person name="Schartner C.M."/>
            <person name="Ralston E.J."/>
            <person name="Meyer B.J."/>
            <person name="Haag E.S."/>
        </authorList>
    </citation>
    <scope>NUCLEOTIDE SEQUENCE [LARGE SCALE GENOMIC DNA]</scope>
    <source>
        <strain evidence="9">JU1422</strain>
    </source>
</reference>
<dbReference type="Pfam" id="PF01607">
    <property type="entry name" value="CBM_14"/>
    <property type="match status" value="1"/>
</dbReference>
<evidence type="ECO:0000313" key="8">
    <source>
        <dbReference type="EMBL" id="PIC52984.1"/>
    </source>
</evidence>
<evidence type="ECO:0000256" key="3">
    <source>
        <dbReference type="ARBA" id="ARBA00023157"/>
    </source>
</evidence>
<evidence type="ECO:0000313" key="9">
    <source>
        <dbReference type="Proteomes" id="UP000230233"/>
    </source>
</evidence>
<organism evidence="8 9">
    <name type="scientific">Caenorhabditis nigoni</name>
    <dbReference type="NCBI Taxonomy" id="1611254"/>
    <lineage>
        <taxon>Eukaryota</taxon>
        <taxon>Metazoa</taxon>
        <taxon>Ecdysozoa</taxon>
        <taxon>Nematoda</taxon>
        <taxon>Chromadorea</taxon>
        <taxon>Rhabditida</taxon>
        <taxon>Rhabditina</taxon>
        <taxon>Rhabditomorpha</taxon>
        <taxon>Rhabditoidea</taxon>
        <taxon>Rhabditidae</taxon>
        <taxon>Peloderinae</taxon>
        <taxon>Caenorhabditis</taxon>
    </lineage>
</organism>
<protein>
    <recommendedName>
        <fullName evidence="7">Chitin-binding type-2 domain-containing protein</fullName>
    </recommendedName>
</protein>
<dbReference type="STRING" id="1611254.A0A2G5VMI1"/>
<keyword evidence="2" id="KW-0677">Repeat</keyword>
<dbReference type="GO" id="GO:0005576">
    <property type="term" value="C:extracellular region"/>
    <property type="evidence" value="ECO:0007669"/>
    <property type="project" value="InterPro"/>
</dbReference>
<evidence type="ECO:0000256" key="6">
    <source>
        <dbReference type="SAM" id="SignalP"/>
    </source>
</evidence>
<feature type="transmembrane region" description="Helical" evidence="5">
    <location>
        <begin position="95"/>
        <end position="114"/>
    </location>
</feature>
<dbReference type="SUPFAM" id="SSF57625">
    <property type="entry name" value="Invertebrate chitin-binding proteins"/>
    <property type="match status" value="1"/>
</dbReference>
<evidence type="ECO:0000259" key="7">
    <source>
        <dbReference type="PROSITE" id="PS50940"/>
    </source>
</evidence>
<dbReference type="FunFam" id="2.170.140.10:FF:000009">
    <property type="entry name" value="Chondroitin proteoglycan 1"/>
    <property type="match status" value="1"/>
</dbReference>
<evidence type="ECO:0000256" key="5">
    <source>
        <dbReference type="SAM" id="Phobius"/>
    </source>
</evidence>
<evidence type="ECO:0000256" key="1">
    <source>
        <dbReference type="ARBA" id="ARBA00022669"/>
    </source>
</evidence>
<keyword evidence="5" id="KW-0812">Transmembrane</keyword>
<gene>
    <name evidence="8" type="primary">Cnig_chr_I.g2869</name>
    <name evidence="8" type="ORF">B9Z55_002869</name>
</gene>
<dbReference type="InterPro" id="IPR036508">
    <property type="entry name" value="Chitin-bd_dom_sf"/>
</dbReference>
<keyword evidence="3" id="KW-1015">Disulfide bond</keyword>
<feature type="signal peptide" evidence="6">
    <location>
        <begin position="1"/>
        <end position="17"/>
    </location>
</feature>
<keyword evidence="9" id="KW-1185">Reference proteome</keyword>
<dbReference type="GO" id="GO:0008061">
    <property type="term" value="F:chitin binding"/>
    <property type="evidence" value="ECO:0007669"/>
    <property type="project" value="UniProtKB-KW"/>
</dbReference>
<feature type="chain" id="PRO_5013801530" description="Chitin-binding type-2 domain-containing protein" evidence="6">
    <location>
        <begin position="18"/>
        <end position="140"/>
    </location>
</feature>
<dbReference type="AlphaFoldDB" id="A0A2G5VMI1"/>
<comment type="caution">
    <text evidence="8">The sequence shown here is derived from an EMBL/GenBank/DDBJ whole genome shotgun (WGS) entry which is preliminary data.</text>
</comment>
<sequence length="140" mass="15432">MKKEVVVLLVLVTIAASSQFNDCKNKTDGFHSIGNCKSQFLTCSGGIARIIDCPVAQVYDKALRRCHWRTKVAGCEGSGDASGPPKKTMDLKNEFVSGIILIAVTTIILFYFFLGREHIRNPGVNNLEEPAAPLQFFRLN</sequence>
<proteinExistence type="predicted"/>
<keyword evidence="5" id="KW-1133">Transmembrane helix</keyword>
<dbReference type="OrthoDB" id="5877064at2759"/>
<dbReference type="Proteomes" id="UP000230233">
    <property type="component" value="Chromosome I"/>
</dbReference>
<dbReference type="InterPro" id="IPR002557">
    <property type="entry name" value="Chitin-bd_dom"/>
</dbReference>
<keyword evidence="5" id="KW-0472">Membrane</keyword>
<evidence type="ECO:0000256" key="2">
    <source>
        <dbReference type="ARBA" id="ARBA00022737"/>
    </source>
</evidence>
<keyword evidence="6" id="KW-0732">Signal</keyword>